<dbReference type="AlphaFoldDB" id="A0A2M7B7I2"/>
<gene>
    <name evidence="2" type="ORF">COS59_01760</name>
</gene>
<keyword evidence="2" id="KW-0413">Isomerase</keyword>
<organism evidence="2 3">
    <name type="scientific">Candidatus Wolfebacteria bacterium CG03_land_8_20_14_0_80_36_15</name>
    <dbReference type="NCBI Taxonomy" id="1975067"/>
    <lineage>
        <taxon>Bacteria</taxon>
        <taxon>Candidatus Wolfeibacteriota</taxon>
    </lineage>
</organism>
<evidence type="ECO:0000313" key="2">
    <source>
        <dbReference type="EMBL" id="PIU99062.1"/>
    </source>
</evidence>
<dbReference type="SUPFAM" id="SSF56712">
    <property type="entry name" value="Prokaryotic type I DNA topoisomerase"/>
    <property type="match status" value="1"/>
</dbReference>
<dbReference type="EC" id="5.99.1.2" evidence="2"/>
<sequence length="87" mass="9933">MKLILVESPTKSKTLKEFLGKEYEVLATMGHIRDLPKSKLGVDIENNFEPQYVIPTKARKRVGFLKKETEKAEKIILATDEDREGEA</sequence>
<evidence type="ECO:0000313" key="3">
    <source>
        <dbReference type="Proteomes" id="UP000230131"/>
    </source>
</evidence>
<dbReference type="InterPro" id="IPR000380">
    <property type="entry name" value="Topo_IA"/>
</dbReference>
<dbReference type="GO" id="GO:0006265">
    <property type="term" value="P:DNA topological change"/>
    <property type="evidence" value="ECO:0007669"/>
    <property type="project" value="InterPro"/>
</dbReference>
<proteinExistence type="predicted"/>
<dbReference type="PROSITE" id="PS50880">
    <property type="entry name" value="TOPRIM"/>
    <property type="match status" value="1"/>
</dbReference>
<dbReference type="InterPro" id="IPR006171">
    <property type="entry name" value="TOPRIM_dom"/>
</dbReference>
<accession>A0A2M7B7I2</accession>
<dbReference type="Gene3D" id="3.40.50.140">
    <property type="match status" value="1"/>
</dbReference>
<dbReference type="GO" id="GO:0003677">
    <property type="term" value="F:DNA binding"/>
    <property type="evidence" value="ECO:0007669"/>
    <property type="project" value="InterPro"/>
</dbReference>
<comment type="caution">
    <text evidence="2">The sequence shown here is derived from an EMBL/GenBank/DDBJ whole genome shotgun (WGS) entry which is preliminary data.</text>
</comment>
<dbReference type="SMART" id="SM00493">
    <property type="entry name" value="TOPRIM"/>
    <property type="match status" value="1"/>
</dbReference>
<dbReference type="Pfam" id="PF01751">
    <property type="entry name" value="Toprim"/>
    <property type="match status" value="1"/>
</dbReference>
<protein>
    <submittedName>
        <fullName evidence="2">DNA topoisomerase I</fullName>
        <ecNumber evidence="2">5.99.1.2</ecNumber>
    </submittedName>
</protein>
<reference evidence="3" key="1">
    <citation type="submission" date="2017-09" db="EMBL/GenBank/DDBJ databases">
        <title>Depth-based differentiation of microbial function through sediment-hosted aquifers and enrichment of novel symbionts in the deep terrestrial subsurface.</title>
        <authorList>
            <person name="Probst A.J."/>
            <person name="Ladd B."/>
            <person name="Jarett J.K."/>
            <person name="Geller-Mcgrath D.E."/>
            <person name="Sieber C.M.K."/>
            <person name="Emerson J.B."/>
            <person name="Anantharaman K."/>
            <person name="Thomas B.C."/>
            <person name="Malmstrom R."/>
            <person name="Stieglmeier M."/>
            <person name="Klingl A."/>
            <person name="Woyke T."/>
            <person name="Ryan C.M."/>
            <person name="Banfield J.F."/>
        </authorList>
    </citation>
    <scope>NUCLEOTIDE SEQUENCE [LARGE SCALE GENOMIC DNA]</scope>
</reference>
<feature type="non-terminal residue" evidence="2">
    <location>
        <position position="87"/>
    </location>
</feature>
<dbReference type="EMBL" id="PEVH01000054">
    <property type="protein sequence ID" value="PIU99062.1"/>
    <property type="molecule type" value="Genomic_DNA"/>
</dbReference>
<dbReference type="GO" id="GO:0003917">
    <property type="term" value="F:DNA topoisomerase type I (single strand cut, ATP-independent) activity"/>
    <property type="evidence" value="ECO:0007669"/>
    <property type="project" value="InterPro"/>
</dbReference>
<name>A0A2M7B7I2_9BACT</name>
<dbReference type="PANTHER" id="PTHR42785">
    <property type="entry name" value="DNA TOPOISOMERASE, TYPE IA, CORE"/>
    <property type="match status" value="1"/>
</dbReference>
<dbReference type="PANTHER" id="PTHR42785:SF1">
    <property type="entry name" value="DNA TOPOISOMERASE"/>
    <property type="match status" value="1"/>
</dbReference>
<dbReference type="Proteomes" id="UP000230131">
    <property type="component" value="Unassembled WGS sequence"/>
</dbReference>
<feature type="domain" description="Toprim" evidence="1">
    <location>
        <begin position="1"/>
        <end position="87"/>
    </location>
</feature>
<evidence type="ECO:0000259" key="1">
    <source>
        <dbReference type="PROSITE" id="PS50880"/>
    </source>
</evidence>
<dbReference type="InterPro" id="IPR023405">
    <property type="entry name" value="Topo_IA_core_domain"/>
</dbReference>